<keyword evidence="1" id="KW-0812">Transmembrane</keyword>
<dbReference type="EMBL" id="CAMXCT020000349">
    <property type="protein sequence ID" value="CAL1130913.1"/>
    <property type="molecule type" value="Genomic_DNA"/>
</dbReference>
<sequence>MQGVGRCVEALVALVGVSCGLDMWLKTLAMWSWFSGTVPKVPQAPQAPKPERCSAALWFGRLQWQQYQLPPKMLCARAPRWPCPEVPSSYFREACYKQLPSPGQWICSCSLANMLEEDFCRGCGGKSPARCEKDLAARAREEERLRLEEVARQERAQCGQLTAADLKFAHLEGRKMMPELRGYEARVGINWIIFFFWENYVWLFLGIYCIYSIHVLRI</sequence>
<comment type="caution">
    <text evidence="2">The sequence shown here is derived from an EMBL/GenBank/DDBJ whole genome shotgun (WGS) entry which is preliminary data.</text>
</comment>
<reference evidence="3 4" key="2">
    <citation type="submission" date="2024-05" db="EMBL/GenBank/DDBJ databases">
        <authorList>
            <person name="Chen Y."/>
            <person name="Shah S."/>
            <person name="Dougan E. K."/>
            <person name="Thang M."/>
            <person name="Chan C."/>
        </authorList>
    </citation>
    <scope>NUCLEOTIDE SEQUENCE [LARGE SCALE GENOMIC DNA]</scope>
</reference>
<protein>
    <submittedName>
        <fullName evidence="3">RanBP2-type domain-containing protein</fullName>
    </submittedName>
</protein>
<dbReference type="AlphaFoldDB" id="A0A9P1FIM6"/>
<keyword evidence="1" id="KW-0472">Membrane</keyword>
<evidence type="ECO:0000256" key="1">
    <source>
        <dbReference type="SAM" id="Phobius"/>
    </source>
</evidence>
<evidence type="ECO:0000313" key="2">
    <source>
        <dbReference type="EMBL" id="CAI3977538.1"/>
    </source>
</evidence>
<organism evidence="2">
    <name type="scientific">Cladocopium goreaui</name>
    <dbReference type="NCBI Taxonomy" id="2562237"/>
    <lineage>
        <taxon>Eukaryota</taxon>
        <taxon>Sar</taxon>
        <taxon>Alveolata</taxon>
        <taxon>Dinophyceae</taxon>
        <taxon>Suessiales</taxon>
        <taxon>Symbiodiniaceae</taxon>
        <taxon>Cladocopium</taxon>
    </lineage>
</organism>
<keyword evidence="4" id="KW-1185">Reference proteome</keyword>
<dbReference type="EMBL" id="CAMXCT030000349">
    <property type="protein sequence ID" value="CAL4764850.1"/>
    <property type="molecule type" value="Genomic_DNA"/>
</dbReference>
<dbReference type="EMBL" id="CAMXCT010000349">
    <property type="protein sequence ID" value="CAI3977538.1"/>
    <property type="molecule type" value="Genomic_DNA"/>
</dbReference>
<dbReference type="Proteomes" id="UP001152797">
    <property type="component" value="Unassembled WGS sequence"/>
</dbReference>
<reference evidence="2" key="1">
    <citation type="submission" date="2022-10" db="EMBL/GenBank/DDBJ databases">
        <authorList>
            <person name="Chen Y."/>
            <person name="Dougan E. K."/>
            <person name="Chan C."/>
            <person name="Rhodes N."/>
            <person name="Thang M."/>
        </authorList>
    </citation>
    <scope>NUCLEOTIDE SEQUENCE</scope>
</reference>
<gene>
    <name evidence="2" type="ORF">C1SCF055_LOCUS5671</name>
</gene>
<evidence type="ECO:0000313" key="4">
    <source>
        <dbReference type="Proteomes" id="UP001152797"/>
    </source>
</evidence>
<feature type="transmembrane region" description="Helical" evidence="1">
    <location>
        <begin position="191"/>
        <end position="211"/>
    </location>
</feature>
<evidence type="ECO:0000313" key="3">
    <source>
        <dbReference type="EMBL" id="CAL4764850.1"/>
    </source>
</evidence>
<name>A0A9P1FIM6_9DINO</name>
<accession>A0A9P1FIM6</accession>
<keyword evidence="1" id="KW-1133">Transmembrane helix</keyword>
<proteinExistence type="predicted"/>